<feature type="chain" id="PRO_5046458552" evidence="1">
    <location>
        <begin position="16"/>
        <end position="476"/>
    </location>
</feature>
<evidence type="ECO:0000313" key="2">
    <source>
        <dbReference type="EMBL" id="KAK2946746.1"/>
    </source>
</evidence>
<name>A0ABQ9X4P4_9EUKA</name>
<dbReference type="Proteomes" id="UP001281761">
    <property type="component" value="Unassembled WGS sequence"/>
</dbReference>
<reference evidence="2 3" key="1">
    <citation type="journal article" date="2022" name="bioRxiv">
        <title>Genomics of Preaxostyla Flagellates Illuminates Evolutionary Transitions and the Path Towards Mitochondrial Loss.</title>
        <authorList>
            <person name="Novak L.V.F."/>
            <person name="Treitli S.C."/>
            <person name="Pyrih J."/>
            <person name="Halakuc P."/>
            <person name="Pipaliya S.V."/>
            <person name="Vacek V."/>
            <person name="Brzon O."/>
            <person name="Soukal P."/>
            <person name="Eme L."/>
            <person name="Dacks J.B."/>
            <person name="Karnkowska A."/>
            <person name="Elias M."/>
            <person name="Hampl V."/>
        </authorList>
    </citation>
    <scope>NUCLEOTIDE SEQUENCE [LARGE SCALE GENOMIC DNA]</scope>
    <source>
        <strain evidence="2">NAU3</strain>
        <tissue evidence="2">Gut</tissue>
    </source>
</reference>
<organism evidence="2 3">
    <name type="scientific">Blattamonas nauphoetae</name>
    <dbReference type="NCBI Taxonomy" id="2049346"/>
    <lineage>
        <taxon>Eukaryota</taxon>
        <taxon>Metamonada</taxon>
        <taxon>Preaxostyla</taxon>
        <taxon>Oxymonadida</taxon>
        <taxon>Blattamonas</taxon>
    </lineage>
</organism>
<gene>
    <name evidence="2" type="ORF">BLNAU_18342</name>
</gene>
<evidence type="ECO:0000313" key="3">
    <source>
        <dbReference type="Proteomes" id="UP001281761"/>
    </source>
</evidence>
<comment type="caution">
    <text evidence="2">The sequence shown here is derived from an EMBL/GenBank/DDBJ whole genome shotgun (WGS) entry which is preliminary data.</text>
</comment>
<evidence type="ECO:0000256" key="1">
    <source>
        <dbReference type="SAM" id="SignalP"/>
    </source>
</evidence>
<dbReference type="EMBL" id="JARBJD010000220">
    <property type="protein sequence ID" value="KAK2946746.1"/>
    <property type="molecule type" value="Genomic_DNA"/>
</dbReference>
<protein>
    <submittedName>
        <fullName evidence="2">Uncharacterized protein</fullName>
    </submittedName>
</protein>
<proteinExistence type="predicted"/>
<feature type="signal peptide" evidence="1">
    <location>
        <begin position="1"/>
        <end position="15"/>
    </location>
</feature>
<keyword evidence="1" id="KW-0732">Signal</keyword>
<sequence length="476" mass="51947">MILLVLTTFIFSIDGDTIFLEFGGLNKTCLTPDTACHSLDQAVKHANWENVTDIVIQGHAELIGEVIFDSSADKFKKTTPGDVSFALVRGKHVLSSNTDEYGLTGLGTIKIKGTSSTKMTLILATSNVYPEDVSFSISSSRTPGGIKKEYVFRVEQYGVLELKTPLILQPLQLPSTTTFTKLTSKFETESWDQKSAAIIVENGTIIATNDVVVNDPELGVLILKDVDITKSKVSISQGFATSSHSLVPKGIVCSIPENATDTFKITIYDSGKQIKNSSDDLVGIDLYPLDLHLSGKCAAYDFRDIDKKFPLNNTDMTNISKTAFVFPEVTLSRSNLKLPTKLYGTSNDLGNYLLAEFSSRTNSLGVAALRRLKVSIAPRYHTEDADDKLIRWDEMTWYVGLLGMYRGNGGVEITQSGQSDYAVAAVPRSNVGISGEYTVKMEFGDQVRYVGCLYSGARKTVAITSLALLLALLLGF</sequence>
<keyword evidence="3" id="KW-1185">Reference proteome</keyword>
<accession>A0ABQ9X4P4</accession>